<evidence type="ECO:0000256" key="2">
    <source>
        <dbReference type="SAM" id="SignalP"/>
    </source>
</evidence>
<evidence type="ECO:0000313" key="4">
    <source>
        <dbReference type="Proteomes" id="UP001156441"/>
    </source>
</evidence>
<sequence length="78" mass="7978">MRTITYRVGTMLAGAAAVLALAGCGDDDPPAPPDLPDMEMPTLRQTEPLGGDGADGPPEPPDPDDGPTLNQTRPLDGP</sequence>
<dbReference type="PROSITE" id="PS51257">
    <property type="entry name" value="PROKAR_LIPOPROTEIN"/>
    <property type="match status" value="1"/>
</dbReference>
<evidence type="ECO:0000313" key="3">
    <source>
        <dbReference type="EMBL" id="MCT2586629.1"/>
    </source>
</evidence>
<protein>
    <recommendedName>
        <fullName evidence="5">Lipoprotein</fullName>
    </recommendedName>
</protein>
<evidence type="ECO:0000256" key="1">
    <source>
        <dbReference type="SAM" id="MobiDB-lite"/>
    </source>
</evidence>
<dbReference type="RefSeq" id="WP_260194482.1">
    <property type="nucleotide sequence ID" value="NZ_JAFFZE010000020.1"/>
</dbReference>
<dbReference type="Proteomes" id="UP001156441">
    <property type="component" value="Unassembled WGS sequence"/>
</dbReference>
<accession>A0ABT2JH74</accession>
<keyword evidence="4" id="KW-1185">Reference proteome</keyword>
<name>A0ABT2JH74_9PSEU</name>
<dbReference type="EMBL" id="JAFFZE010000020">
    <property type="protein sequence ID" value="MCT2586629.1"/>
    <property type="molecule type" value="Genomic_DNA"/>
</dbReference>
<reference evidence="3 4" key="1">
    <citation type="submission" date="2021-02" db="EMBL/GenBank/DDBJ databases">
        <title>Actinophytocola xerophila sp. nov., isolated from soil of cotton cropping field.</title>
        <authorList>
            <person name="Huang R."/>
            <person name="Chen X."/>
            <person name="Ge X."/>
            <person name="Liu W."/>
        </authorList>
    </citation>
    <scope>NUCLEOTIDE SEQUENCE [LARGE SCALE GENOMIC DNA]</scope>
    <source>
        <strain evidence="3 4">S1-96</strain>
    </source>
</reference>
<feature type="compositionally biased region" description="Polar residues" evidence="1">
    <location>
        <begin position="68"/>
        <end position="78"/>
    </location>
</feature>
<feature type="chain" id="PRO_5045839314" description="Lipoprotein" evidence="2">
    <location>
        <begin position="23"/>
        <end position="78"/>
    </location>
</feature>
<feature type="region of interest" description="Disordered" evidence="1">
    <location>
        <begin position="24"/>
        <end position="78"/>
    </location>
</feature>
<keyword evidence="2" id="KW-0732">Signal</keyword>
<gene>
    <name evidence="3" type="ORF">JT362_26255</name>
</gene>
<feature type="signal peptide" evidence="2">
    <location>
        <begin position="1"/>
        <end position="22"/>
    </location>
</feature>
<evidence type="ECO:0008006" key="5">
    <source>
        <dbReference type="Google" id="ProtNLM"/>
    </source>
</evidence>
<proteinExistence type="predicted"/>
<comment type="caution">
    <text evidence="3">The sequence shown here is derived from an EMBL/GenBank/DDBJ whole genome shotgun (WGS) entry which is preliminary data.</text>
</comment>
<organism evidence="3 4">
    <name type="scientific">Actinophytocola gossypii</name>
    <dbReference type="NCBI Taxonomy" id="2812003"/>
    <lineage>
        <taxon>Bacteria</taxon>
        <taxon>Bacillati</taxon>
        <taxon>Actinomycetota</taxon>
        <taxon>Actinomycetes</taxon>
        <taxon>Pseudonocardiales</taxon>
        <taxon>Pseudonocardiaceae</taxon>
    </lineage>
</organism>